<sequence length="1500" mass="171483">MQYQSGYILESVRDALNAYAKGKGKQLELNGLLRSLSTFEVQTNVNLELTASLPSILAVAANIITRGLPTLASVHLEEYFAEQLSITQRHDNAERGKIAFPFLSSEVEKNTGEALFNALHIVEPRARTRREYLNLSNVDSDFERNFLLKFIPEEKACLAQLLEKQRARNTFTRNNNQGRVDFSLEIPYDFSKNRTNRYNGQVQIKHHKTYIVEVDGRQYHTELIDDLKDFEIGQLSRNISHITEDSAYNDAAEFIRVIATEDYIRLIESNYNNSNYLSDALTSLVLAPFGIARLQTIMLRYLMANYGSVSQKESIKIAVVERDLPCARAAIEDLQILLNTLNELAQSQIQIPSLELTVFSTPDFANHKLHKGKRIESLNTLDKSAFDLVIDISILRRTSIFKDDFEPSANTIILRSSHYTHYQTNTGVLSAAPIFYRPLVNQFQNEVYEPIIETSSLLRKFLQDVFRKLDFRVGQLPILNRAVQLKSVIGLLPTGGGKSLTYQLAAILQPGTTIVIDPIRSLMIDQYNGLRELNIDKCEFINSTLTTAERTFNQHELLAKGQLQFLFVSPERFVIDDFRKALDNARKDGHCFAYAVIDEVHCVSEWGHDFRTPYLNLGDNAQKFCLTYNGNSIPLFGLTATASFDVLADIERELNIKEDDGHAVVRFENSVRDEINYSIKEVPCSYEGLDNLNERVIRATIGGGKQDVIFELIGNKEAEFDIFNGAEAIDQAIKHSFRNYLPLANRQKFKEAAGNDSAAESLYASKLFEKLHLSVNPFKFEMKDATRLYQYGLIVFMPHRQGWLGIRNGQYSHGVFDNPEYVFTIPQDQYVKHYYQAETLGYFMGSGDDENASKIDEESFYHLEAFKNNEESVMVATKAFGMGIDKPNVRMTVHINIPQSIESFVQEAGRAGRDGKVSLSVILFNDDQLDLGTKANAPFHLDKDILMYFHKNSFKGQVKERVMIHELRSRITFPNTSSLQMLNDQLNELYGTDDIQFAVKAGSGNHRNRVFINTTSGISIGYVYLDNQNTGIYRDFNNDALCYDLVEWLKKSLPFAHIAGVDNLRNWLDQIVVNTQQQIGLERVMMDMKLGDEKILPIPFTNRYSSKRGRSIDFFNLNQDHFQKVLNTSAVQQLISTNSISGNTLSNLLKDAVSGGLDYLEFVESLKIQNESFAQRLTNLDDDLSLELQRAYFMPRSQEDTAKAIYRLISIGVIDSYTIDYQNKLYTVHFTKKSDDEYYNSLEKLVSRYSSKNVAKREIENLKREATADIKAGKATVISKCLEYLTDFIYGKIKQKRLQAIDDMVRLCQTSITKMDPLEQSTYIKDEIYYYFNAKYSRRGFVERAASGDLSASMPDDLDDEVPVLETINKYLNLVSNEETGEFISNIKHLRGSTMRMLRSYPDEPQFRILKSFALFILADTVRELINEATSELVKGLIDWKHNEDPELNVPAFIILFRKEVERHVLNYDVEKAFDGIEDQYYASYYATWIGTFNQKFLTQ</sequence>
<dbReference type="CDD" id="cd17920">
    <property type="entry name" value="DEXHc_RecQ"/>
    <property type="match status" value="1"/>
</dbReference>
<evidence type="ECO:0000313" key="11">
    <source>
        <dbReference type="Proteomes" id="UP001226434"/>
    </source>
</evidence>
<dbReference type="InterPro" id="IPR001650">
    <property type="entry name" value="Helicase_C-like"/>
</dbReference>
<comment type="similarity">
    <text evidence="1">Belongs to the helicase family. RecQ subfamily.</text>
</comment>
<name>A0ABT6RJG5_9BACT</name>
<dbReference type="InterPro" id="IPR011545">
    <property type="entry name" value="DEAD/DEAH_box_helicase_dom"/>
</dbReference>
<keyword evidence="10" id="KW-0378">Hydrolase</keyword>
<evidence type="ECO:0000256" key="1">
    <source>
        <dbReference type="ARBA" id="ARBA00005446"/>
    </source>
</evidence>
<evidence type="ECO:0000256" key="3">
    <source>
        <dbReference type="ARBA" id="ARBA00022840"/>
    </source>
</evidence>
<keyword evidence="3" id="KW-0067">ATP-binding</keyword>
<dbReference type="GO" id="GO:0004386">
    <property type="term" value="F:helicase activity"/>
    <property type="evidence" value="ECO:0007669"/>
    <property type="project" value="UniProtKB-KW"/>
</dbReference>
<reference evidence="10 11" key="1">
    <citation type="submission" date="2023-05" db="EMBL/GenBank/DDBJ databases">
        <title>Genome sequence of Pinibacter sp. MAH-24.</title>
        <authorList>
            <person name="Huq M.A."/>
        </authorList>
    </citation>
    <scope>NUCLEOTIDE SEQUENCE [LARGE SCALE GENOMIC DNA]</scope>
    <source>
        <strain evidence="10 11">MAH-24</strain>
    </source>
</reference>
<evidence type="ECO:0000313" key="10">
    <source>
        <dbReference type="EMBL" id="MDI3321977.1"/>
    </source>
</evidence>
<evidence type="ECO:0000256" key="4">
    <source>
        <dbReference type="ARBA" id="ARBA00023125"/>
    </source>
</evidence>
<evidence type="ECO:0000256" key="7">
    <source>
        <dbReference type="ARBA" id="ARBA00034808"/>
    </source>
</evidence>
<dbReference type="SUPFAM" id="SSF52540">
    <property type="entry name" value="P-loop containing nucleoside triphosphate hydrolases"/>
    <property type="match status" value="1"/>
</dbReference>
<evidence type="ECO:0000259" key="8">
    <source>
        <dbReference type="PROSITE" id="PS51192"/>
    </source>
</evidence>
<accession>A0ABT6RJG5</accession>
<dbReference type="InterPro" id="IPR027417">
    <property type="entry name" value="P-loop_NTPase"/>
</dbReference>
<dbReference type="PROSITE" id="PS51194">
    <property type="entry name" value="HELICASE_CTER"/>
    <property type="match status" value="1"/>
</dbReference>
<evidence type="ECO:0000256" key="2">
    <source>
        <dbReference type="ARBA" id="ARBA00022741"/>
    </source>
</evidence>
<feature type="domain" description="Helicase ATP-binding" evidence="8">
    <location>
        <begin position="479"/>
        <end position="660"/>
    </location>
</feature>
<dbReference type="PROSITE" id="PS51192">
    <property type="entry name" value="HELICASE_ATP_BIND_1"/>
    <property type="match status" value="1"/>
</dbReference>
<comment type="caution">
    <text evidence="10">The sequence shown here is derived from an EMBL/GenBank/DDBJ whole genome shotgun (WGS) entry which is preliminary data.</text>
</comment>
<keyword evidence="10" id="KW-0347">Helicase</keyword>
<dbReference type="EC" id="5.6.2.4" evidence="7"/>
<dbReference type="Gene3D" id="3.40.50.300">
    <property type="entry name" value="P-loop containing nucleotide triphosphate hydrolases"/>
    <property type="match status" value="2"/>
</dbReference>
<gene>
    <name evidence="10" type="ORF">QJ048_19455</name>
</gene>
<protein>
    <recommendedName>
        <fullName evidence="7">DNA 3'-5' helicase</fullName>
        <ecNumber evidence="7">5.6.2.4</ecNumber>
    </recommendedName>
</protein>
<evidence type="ECO:0000256" key="5">
    <source>
        <dbReference type="ARBA" id="ARBA00023235"/>
    </source>
</evidence>
<keyword evidence="11" id="KW-1185">Reference proteome</keyword>
<keyword evidence="4" id="KW-0238">DNA-binding</keyword>
<dbReference type="Proteomes" id="UP001226434">
    <property type="component" value="Unassembled WGS sequence"/>
</dbReference>
<dbReference type="SMART" id="SM00490">
    <property type="entry name" value="HELICc"/>
    <property type="match status" value="1"/>
</dbReference>
<dbReference type="InterPro" id="IPR014001">
    <property type="entry name" value="Helicase_ATP-bd"/>
</dbReference>
<dbReference type="PANTHER" id="PTHR13710">
    <property type="entry name" value="DNA HELICASE RECQ FAMILY MEMBER"/>
    <property type="match status" value="1"/>
</dbReference>
<evidence type="ECO:0000256" key="6">
    <source>
        <dbReference type="ARBA" id="ARBA00034617"/>
    </source>
</evidence>
<dbReference type="PANTHER" id="PTHR13710:SF105">
    <property type="entry name" value="ATP-DEPENDENT DNA HELICASE Q1"/>
    <property type="match status" value="1"/>
</dbReference>
<evidence type="ECO:0000259" key="9">
    <source>
        <dbReference type="PROSITE" id="PS51194"/>
    </source>
</evidence>
<feature type="domain" description="Helicase C-terminal" evidence="9">
    <location>
        <begin position="814"/>
        <end position="962"/>
    </location>
</feature>
<organism evidence="10 11">
    <name type="scientific">Pinibacter soli</name>
    <dbReference type="NCBI Taxonomy" id="3044211"/>
    <lineage>
        <taxon>Bacteria</taxon>
        <taxon>Pseudomonadati</taxon>
        <taxon>Bacteroidota</taxon>
        <taxon>Chitinophagia</taxon>
        <taxon>Chitinophagales</taxon>
        <taxon>Chitinophagaceae</taxon>
        <taxon>Pinibacter</taxon>
    </lineage>
</organism>
<comment type="catalytic activity">
    <reaction evidence="6">
        <text>Couples ATP hydrolysis with the unwinding of duplex DNA by translocating in the 3'-5' direction.</text>
        <dbReference type="EC" id="5.6.2.4"/>
    </reaction>
</comment>
<dbReference type="SMART" id="SM00487">
    <property type="entry name" value="DEXDc"/>
    <property type="match status" value="1"/>
</dbReference>
<dbReference type="Pfam" id="PF00270">
    <property type="entry name" value="DEAD"/>
    <property type="match status" value="1"/>
</dbReference>
<keyword evidence="5" id="KW-0413">Isomerase</keyword>
<proteinExistence type="inferred from homology"/>
<dbReference type="EMBL" id="JASBRG010000007">
    <property type="protein sequence ID" value="MDI3321977.1"/>
    <property type="molecule type" value="Genomic_DNA"/>
</dbReference>
<keyword evidence="2" id="KW-0547">Nucleotide-binding</keyword>
<dbReference type="Pfam" id="PF00271">
    <property type="entry name" value="Helicase_C"/>
    <property type="match status" value="1"/>
</dbReference>
<dbReference type="RefSeq" id="WP_282336097.1">
    <property type="nucleotide sequence ID" value="NZ_JASBRG010000007.1"/>
</dbReference>